<feature type="compositionally biased region" description="Polar residues" evidence="1">
    <location>
        <begin position="52"/>
        <end position="61"/>
    </location>
</feature>
<name>A0AAW1Y6Y3_RUBAR</name>
<dbReference type="EMBL" id="JBEDUW010000002">
    <property type="protein sequence ID" value="KAK9944734.1"/>
    <property type="molecule type" value="Genomic_DNA"/>
</dbReference>
<evidence type="ECO:0000256" key="1">
    <source>
        <dbReference type="SAM" id="MobiDB-lite"/>
    </source>
</evidence>
<dbReference type="Proteomes" id="UP001457282">
    <property type="component" value="Unassembled WGS sequence"/>
</dbReference>
<evidence type="ECO:0000313" key="3">
    <source>
        <dbReference type="Proteomes" id="UP001457282"/>
    </source>
</evidence>
<proteinExistence type="predicted"/>
<dbReference type="PANTHER" id="PTHR48235:SF1">
    <property type="entry name" value="OS01G0916700 PROTEIN"/>
    <property type="match status" value="1"/>
</dbReference>
<comment type="caution">
    <text evidence="2">The sequence shown here is derived from an EMBL/GenBank/DDBJ whole genome shotgun (WGS) entry which is preliminary data.</text>
</comment>
<protein>
    <submittedName>
        <fullName evidence="2">Uncharacterized protein</fullName>
    </submittedName>
</protein>
<feature type="region of interest" description="Disordered" evidence="1">
    <location>
        <begin position="52"/>
        <end position="88"/>
    </location>
</feature>
<accession>A0AAW1Y6Y3</accession>
<gene>
    <name evidence="2" type="ORF">M0R45_010286</name>
</gene>
<reference evidence="2 3" key="1">
    <citation type="journal article" date="2023" name="G3 (Bethesda)">
        <title>A chromosome-length genome assembly and annotation of blackberry (Rubus argutus, cv. 'Hillquist').</title>
        <authorList>
            <person name="Bruna T."/>
            <person name="Aryal R."/>
            <person name="Dudchenko O."/>
            <person name="Sargent D.J."/>
            <person name="Mead D."/>
            <person name="Buti M."/>
            <person name="Cavallini A."/>
            <person name="Hytonen T."/>
            <person name="Andres J."/>
            <person name="Pham M."/>
            <person name="Weisz D."/>
            <person name="Mascagni F."/>
            <person name="Usai G."/>
            <person name="Natali L."/>
            <person name="Bassil N."/>
            <person name="Fernandez G.E."/>
            <person name="Lomsadze A."/>
            <person name="Armour M."/>
            <person name="Olukolu B."/>
            <person name="Poorten T."/>
            <person name="Britton C."/>
            <person name="Davik J."/>
            <person name="Ashrafi H."/>
            <person name="Aiden E.L."/>
            <person name="Borodovsky M."/>
            <person name="Worthington M."/>
        </authorList>
    </citation>
    <scope>NUCLEOTIDE SEQUENCE [LARGE SCALE GENOMIC DNA]</scope>
    <source>
        <strain evidence="2">PI 553951</strain>
    </source>
</reference>
<evidence type="ECO:0000313" key="2">
    <source>
        <dbReference type="EMBL" id="KAK9944734.1"/>
    </source>
</evidence>
<organism evidence="2 3">
    <name type="scientific">Rubus argutus</name>
    <name type="common">Southern blackberry</name>
    <dbReference type="NCBI Taxonomy" id="59490"/>
    <lineage>
        <taxon>Eukaryota</taxon>
        <taxon>Viridiplantae</taxon>
        <taxon>Streptophyta</taxon>
        <taxon>Embryophyta</taxon>
        <taxon>Tracheophyta</taxon>
        <taxon>Spermatophyta</taxon>
        <taxon>Magnoliopsida</taxon>
        <taxon>eudicotyledons</taxon>
        <taxon>Gunneridae</taxon>
        <taxon>Pentapetalae</taxon>
        <taxon>rosids</taxon>
        <taxon>fabids</taxon>
        <taxon>Rosales</taxon>
        <taxon>Rosaceae</taxon>
        <taxon>Rosoideae</taxon>
        <taxon>Rosoideae incertae sedis</taxon>
        <taxon>Rubus</taxon>
    </lineage>
</organism>
<keyword evidence="3" id="KW-1185">Reference proteome</keyword>
<dbReference type="AlphaFoldDB" id="A0AAW1Y6Y3"/>
<sequence>MDPPHGCRPWRPCLLHHPHHHLHHHHHHHPLFLNHHHHNLFNCHHHHHVRPSFTSFSQSPEHSGPVAFPTDLNSETSGPKDAYVYNPTPQVFQDQNHGAVALEEEDDDDPIFVLTDEWKEFFAKSEAKRKLERKQAKKGKK</sequence>
<dbReference type="PANTHER" id="PTHR48235">
    <property type="entry name" value="OS01G0916700 PROTEIN"/>
    <property type="match status" value="1"/>
</dbReference>